<proteinExistence type="predicted"/>
<comment type="caution">
    <text evidence="2">The sequence shown here is derived from an EMBL/GenBank/DDBJ whole genome shotgun (WGS) entry which is preliminary data.</text>
</comment>
<keyword evidence="1" id="KW-0732">Signal</keyword>
<accession>A0A256A4X1</accession>
<dbReference type="RefSeq" id="WP_094411542.1">
    <property type="nucleotide sequence ID" value="NZ_NOXV01000060.1"/>
</dbReference>
<evidence type="ECO:0000313" key="3">
    <source>
        <dbReference type="Proteomes" id="UP000216605"/>
    </source>
</evidence>
<reference evidence="2 3" key="1">
    <citation type="submission" date="2017-07" db="EMBL/GenBank/DDBJ databases">
        <title>Flavobacterium cyanobacteriorum sp. nov., isolated from cyanobacterial aggregates in a eutrophic lake.</title>
        <authorList>
            <person name="Cai H."/>
        </authorList>
    </citation>
    <scope>NUCLEOTIDE SEQUENCE [LARGE SCALE GENOMIC DNA]</scope>
    <source>
        <strain evidence="2 3">TH021</strain>
    </source>
</reference>
<keyword evidence="3" id="KW-1185">Reference proteome</keyword>
<dbReference type="OrthoDB" id="5510929at2"/>
<dbReference type="EMBL" id="NOXV01000060">
    <property type="protein sequence ID" value="OYQ48681.1"/>
    <property type="molecule type" value="Genomic_DNA"/>
</dbReference>
<evidence type="ECO:0000313" key="2">
    <source>
        <dbReference type="EMBL" id="OYQ48681.1"/>
    </source>
</evidence>
<evidence type="ECO:0000256" key="1">
    <source>
        <dbReference type="SAM" id="SignalP"/>
    </source>
</evidence>
<feature type="chain" id="PRO_5012310343" evidence="1">
    <location>
        <begin position="24"/>
        <end position="208"/>
    </location>
</feature>
<protein>
    <submittedName>
        <fullName evidence="2">Uncharacterized protein</fullName>
    </submittedName>
</protein>
<organism evidence="2 3">
    <name type="scientific">Flavobacterium cyanobacteriorum</name>
    <dbReference type="NCBI Taxonomy" id="2022802"/>
    <lineage>
        <taxon>Bacteria</taxon>
        <taxon>Pseudomonadati</taxon>
        <taxon>Bacteroidota</taxon>
        <taxon>Flavobacteriia</taxon>
        <taxon>Flavobacteriales</taxon>
        <taxon>Flavobacteriaceae</taxon>
        <taxon>Flavobacterium</taxon>
    </lineage>
</organism>
<gene>
    <name evidence="2" type="ORF">CHU92_00555</name>
</gene>
<dbReference type="Proteomes" id="UP000216605">
    <property type="component" value="Unassembled WGS sequence"/>
</dbReference>
<dbReference type="AlphaFoldDB" id="A0A256A4X1"/>
<feature type="signal peptide" evidence="1">
    <location>
        <begin position="1"/>
        <end position="23"/>
    </location>
</feature>
<sequence length="208" mass="22325">MKKMKFYALGIVSAALLTAGLYACSSETTDSPQEESSVNFQTKSRVGFTKEQIGEIRNGVAVPLYDEARVKADLITSGVFAQVESIELAYGINPTTNSGEAIVTIIGKEKATSPALAIVADLVIDGNRLFILNPETNQQAFAKHVCAGQNCGWCEFDRTWFLGRIRGCKPCSRVVDESKPSGCIHSQSSGGGMTIIKEASNILIKNAI</sequence>
<dbReference type="PROSITE" id="PS51257">
    <property type="entry name" value="PROKAR_LIPOPROTEIN"/>
    <property type="match status" value="1"/>
</dbReference>
<name>A0A256A4X1_9FLAO</name>